<name>A0A117M6U9_9BACT</name>
<comment type="caution">
    <text evidence="6">The sequence shown here is derived from an EMBL/GenBank/DDBJ whole genome shotgun (WGS) entry which is preliminary data.</text>
</comment>
<feature type="domain" description="DUF6079" evidence="3">
    <location>
        <begin position="479"/>
        <end position="679"/>
    </location>
</feature>
<dbReference type="SUPFAM" id="SSF52540">
    <property type="entry name" value="P-loop containing nucleoside triphosphate hydrolases"/>
    <property type="match status" value="1"/>
</dbReference>
<dbReference type="InterPro" id="IPR058573">
    <property type="entry name" value="DUF6079_5th"/>
</dbReference>
<evidence type="ECO:0000259" key="3">
    <source>
        <dbReference type="Pfam" id="PF26384"/>
    </source>
</evidence>
<dbReference type="Pfam" id="PF26385">
    <property type="entry name" value="DUF6079_4th"/>
    <property type="match status" value="1"/>
</dbReference>
<organism evidence="6 7">
    <name type="scientific">Mesotoga infera</name>
    <dbReference type="NCBI Taxonomy" id="1236046"/>
    <lineage>
        <taxon>Bacteria</taxon>
        <taxon>Thermotogati</taxon>
        <taxon>Thermotogota</taxon>
        <taxon>Thermotogae</taxon>
        <taxon>Kosmotogales</taxon>
        <taxon>Kosmotogaceae</taxon>
        <taxon>Mesotoga</taxon>
    </lineage>
</organism>
<dbReference type="InterPro" id="IPR058572">
    <property type="entry name" value="DUF6079_4th"/>
</dbReference>
<dbReference type="Pfam" id="PF19557">
    <property type="entry name" value="DUF6079_1st"/>
    <property type="match status" value="1"/>
</dbReference>
<evidence type="ECO:0000259" key="2">
    <source>
        <dbReference type="Pfam" id="PF26383"/>
    </source>
</evidence>
<reference evidence="7" key="1">
    <citation type="journal article" date="2015" name="MBio">
        <title>Genome-Resolved Metagenomic Analysis Reveals Roles for Candidate Phyla and Other Microbial Community Members in Biogeochemical Transformations in Oil Reservoirs.</title>
        <authorList>
            <person name="Hu P."/>
            <person name="Tom L."/>
            <person name="Singh A."/>
            <person name="Thomas B.C."/>
            <person name="Baker B.J."/>
            <person name="Piceno Y.M."/>
            <person name="Andersen G.L."/>
            <person name="Banfield J.F."/>
        </authorList>
    </citation>
    <scope>NUCLEOTIDE SEQUENCE [LARGE SCALE GENOMIC DNA]</scope>
</reference>
<proteinExistence type="predicted"/>
<feature type="domain" description="DUF6079" evidence="5">
    <location>
        <begin position="831"/>
        <end position="914"/>
    </location>
</feature>
<gene>
    <name evidence="6" type="ORF">XE02_1301</name>
</gene>
<dbReference type="Proteomes" id="UP000055014">
    <property type="component" value="Unassembled WGS sequence"/>
</dbReference>
<dbReference type="Pfam" id="PF26383">
    <property type="entry name" value="DUF6079_2nd"/>
    <property type="match status" value="1"/>
</dbReference>
<evidence type="ECO:0000259" key="1">
    <source>
        <dbReference type="Pfam" id="PF19557"/>
    </source>
</evidence>
<protein>
    <submittedName>
        <fullName evidence="6">Putative ATPase, VrlK family</fullName>
    </submittedName>
</protein>
<feature type="non-terminal residue" evidence="6">
    <location>
        <position position="914"/>
    </location>
</feature>
<feature type="domain" description="DUF6079" evidence="2">
    <location>
        <begin position="264"/>
        <end position="474"/>
    </location>
</feature>
<dbReference type="Pfam" id="PF26384">
    <property type="entry name" value="DUF6079_3rd"/>
    <property type="match status" value="1"/>
</dbReference>
<dbReference type="InterPro" id="IPR027417">
    <property type="entry name" value="P-loop_NTPase"/>
</dbReference>
<dbReference type="AlphaFoldDB" id="A0A117M6U9"/>
<dbReference type="EMBL" id="LGGW01000146">
    <property type="protein sequence ID" value="KUK87562.1"/>
    <property type="molecule type" value="Genomic_DNA"/>
</dbReference>
<feature type="domain" description="DUF6079" evidence="4">
    <location>
        <begin position="695"/>
        <end position="824"/>
    </location>
</feature>
<dbReference type="Pfam" id="PF26387">
    <property type="entry name" value="DUF6079_5th"/>
    <property type="match status" value="1"/>
</dbReference>
<dbReference type="InterPro" id="IPR045725">
    <property type="entry name" value="DUF6079_N"/>
</dbReference>
<evidence type="ECO:0000313" key="7">
    <source>
        <dbReference type="Proteomes" id="UP000055014"/>
    </source>
</evidence>
<dbReference type="InterPro" id="IPR058571">
    <property type="entry name" value="DUF6079_3rd"/>
</dbReference>
<sequence length="914" mass="105275">MRYSELIHFEPLESVMQLKDTKKEERARDFVSTYVISKPMSDNLSKVVFSNLRVDTPGDNKGLFIVGNYGTGKSHLMGVLASIAENANLTEMLTDESVRESATQIAGKFKVIRSEIGATEMPLRDIVLSELKMELSEMGIEFDFPSIDKVTNNKDTLNEMMSLFCEKYPDKGLLLVIDELLDYLRHRKEQSLVLDMTFLRELGEFCKSSRFRFIAGIQEALYDNPAFEFASDAVRRVKERFIDIRIAREDIEYVVANRLLKKSESQKARIREHLQKFTKYYGSMNERLDSFVNLFPIHPSFISMFERIRFIEHREVLQTLTKVMSDLLDERVPEDAPGMVSYDTYWDRISSRSDLVTVPEIRQTKEKSDELVAKIRAGMEKHRLDNAVRITKALSVHRLSTVDINTKIGPTIDELRDDLLIYDPAIEDLGGDPQENLSTMVEGVLNKIINIVSGQYIAFIKENGQYYLDLNKTIDFDSQIEKKRSTMSDEAFNKNYYSILAKLMECSDRTYVPGHRIWQYELLWQSKNSTRLGYLFFGQPNERSTAHPPRDFYIYFLPLFKTGSFKDEGSEDEVFFSIADIDRDFEDNLKNYAAALELSQTAGSHKTTYIRLSEGYLSRCTSWLTENLVSAYSVTYKKSSKSIPEIYSLRNKPFKQLDGFKEIIDDISSTLLDSYFSDTALGYPKFETKMTSQNRNQIIETTIRGMINNTLSRQSKETLSSLHLLNDNGDIVTSKSPYVKKIMSLLEEKPVGSVLNRNELFEITETGEYLMPFRLEPEWVVVLLAAMLYMGEIELSLTGEKLDASSLDKLQKLSVDDLVNFKNIRLPKDLPVSTIRELFSLLKINEGQVSQLQNGDSAPVENMLRRSQSNAEDLAKLNEKIKNGIDFWEEPLLQHSELEERMKKIKRLKDFFDS</sequence>
<evidence type="ECO:0000259" key="5">
    <source>
        <dbReference type="Pfam" id="PF26387"/>
    </source>
</evidence>
<dbReference type="InterPro" id="IPR058569">
    <property type="entry name" value="DUF6079_2nd"/>
</dbReference>
<evidence type="ECO:0000259" key="4">
    <source>
        <dbReference type="Pfam" id="PF26385"/>
    </source>
</evidence>
<evidence type="ECO:0000313" key="6">
    <source>
        <dbReference type="EMBL" id="KUK87562.1"/>
    </source>
</evidence>
<feature type="domain" description="DUF6079" evidence="1">
    <location>
        <begin position="19"/>
        <end position="248"/>
    </location>
</feature>
<accession>A0A117M6U9</accession>